<sequence>MKSIAEDIYETLLRKEISTIEDFIKWCNYTEDMKQQKIGLRKFERLPNVVLVEAMNEETDLVFLIHKIVKKKVLRRINQTEPSDFHYQSLRAIVPQKEHPQKNDIRRKIHNIPVGFCCGRPEYTVCYCRERKVVFDSYRARR</sequence>
<dbReference type="OrthoDB" id="6433236at2759"/>
<dbReference type="AlphaFoldDB" id="A0A8X6MSP7"/>
<comment type="caution">
    <text evidence="1">The sequence shown here is derived from an EMBL/GenBank/DDBJ whole genome shotgun (WGS) entry which is preliminary data.</text>
</comment>
<reference evidence="1" key="1">
    <citation type="submission" date="2020-08" db="EMBL/GenBank/DDBJ databases">
        <title>Multicomponent nature underlies the extraordinary mechanical properties of spider dragline silk.</title>
        <authorList>
            <person name="Kono N."/>
            <person name="Nakamura H."/>
            <person name="Mori M."/>
            <person name="Yoshida Y."/>
            <person name="Ohtoshi R."/>
            <person name="Malay A.D."/>
            <person name="Moran D.A.P."/>
            <person name="Tomita M."/>
            <person name="Numata K."/>
            <person name="Arakawa K."/>
        </authorList>
    </citation>
    <scope>NUCLEOTIDE SEQUENCE</scope>
</reference>
<evidence type="ECO:0000313" key="2">
    <source>
        <dbReference type="Proteomes" id="UP000887013"/>
    </source>
</evidence>
<name>A0A8X6MSP7_NEPPI</name>
<dbReference type="Proteomes" id="UP000887013">
    <property type="component" value="Unassembled WGS sequence"/>
</dbReference>
<protein>
    <submittedName>
        <fullName evidence="1">CCHC-type domain-containing protein</fullName>
    </submittedName>
</protein>
<accession>A0A8X6MSP7</accession>
<dbReference type="EMBL" id="BMAW01096698">
    <property type="protein sequence ID" value="GFS76027.1"/>
    <property type="molecule type" value="Genomic_DNA"/>
</dbReference>
<evidence type="ECO:0000313" key="1">
    <source>
        <dbReference type="EMBL" id="GFS76027.1"/>
    </source>
</evidence>
<gene>
    <name evidence="1" type="primary">AVEN_51490_1</name>
    <name evidence="1" type="ORF">NPIL_302981</name>
</gene>
<organism evidence="1 2">
    <name type="scientific">Nephila pilipes</name>
    <name type="common">Giant wood spider</name>
    <name type="synonym">Nephila maculata</name>
    <dbReference type="NCBI Taxonomy" id="299642"/>
    <lineage>
        <taxon>Eukaryota</taxon>
        <taxon>Metazoa</taxon>
        <taxon>Ecdysozoa</taxon>
        <taxon>Arthropoda</taxon>
        <taxon>Chelicerata</taxon>
        <taxon>Arachnida</taxon>
        <taxon>Araneae</taxon>
        <taxon>Araneomorphae</taxon>
        <taxon>Entelegynae</taxon>
        <taxon>Araneoidea</taxon>
        <taxon>Nephilidae</taxon>
        <taxon>Nephila</taxon>
    </lineage>
</organism>
<proteinExistence type="predicted"/>
<keyword evidence="2" id="KW-1185">Reference proteome</keyword>